<reference evidence="2" key="2">
    <citation type="journal article" date="2015" name="Data Brief">
        <title>Shoot transcriptome of the giant reed, Arundo donax.</title>
        <authorList>
            <person name="Barrero R.A."/>
            <person name="Guerrero F.D."/>
            <person name="Moolhuijzen P."/>
            <person name="Goolsby J.A."/>
            <person name="Tidwell J."/>
            <person name="Bellgard S.E."/>
            <person name="Bellgard M.I."/>
        </authorList>
    </citation>
    <scope>NUCLEOTIDE SEQUENCE</scope>
    <source>
        <tissue evidence="2">Shoot tissue taken approximately 20 cm above the soil surface</tissue>
    </source>
</reference>
<feature type="region of interest" description="Disordered" evidence="1">
    <location>
        <begin position="1"/>
        <end position="33"/>
    </location>
</feature>
<dbReference type="AlphaFoldDB" id="A0A0A9B8F3"/>
<accession>A0A0A9B8F3</accession>
<evidence type="ECO:0000256" key="1">
    <source>
        <dbReference type="SAM" id="MobiDB-lite"/>
    </source>
</evidence>
<organism evidence="2">
    <name type="scientific">Arundo donax</name>
    <name type="common">Giant reed</name>
    <name type="synonym">Donax arundinaceus</name>
    <dbReference type="NCBI Taxonomy" id="35708"/>
    <lineage>
        <taxon>Eukaryota</taxon>
        <taxon>Viridiplantae</taxon>
        <taxon>Streptophyta</taxon>
        <taxon>Embryophyta</taxon>
        <taxon>Tracheophyta</taxon>
        <taxon>Spermatophyta</taxon>
        <taxon>Magnoliopsida</taxon>
        <taxon>Liliopsida</taxon>
        <taxon>Poales</taxon>
        <taxon>Poaceae</taxon>
        <taxon>PACMAD clade</taxon>
        <taxon>Arundinoideae</taxon>
        <taxon>Arundineae</taxon>
        <taxon>Arundo</taxon>
    </lineage>
</organism>
<proteinExistence type="predicted"/>
<reference evidence="2" key="1">
    <citation type="submission" date="2014-09" db="EMBL/GenBank/DDBJ databases">
        <authorList>
            <person name="Magalhaes I.L.F."/>
            <person name="Oliveira U."/>
            <person name="Santos F.R."/>
            <person name="Vidigal T.H.D.A."/>
            <person name="Brescovit A.D."/>
            <person name="Santos A.J."/>
        </authorList>
    </citation>
    <scope>NUCLEOTIDE SEQUENCE</scope>
    <source>
        <tissue evidence="2">Shoot tissue taken approximately 20 cm above the soil surface</tissue>
    </source>
</reference>
<protein>
    <submittedName>
        <fullName evidence="2">Uncharacterized protein</fullName>
    </submittedName>
</protein>
<evidence type="ECO:0000313" key="2">
    <source>
        <dbReference type="EMBL" id="JAD57510.1"/>
    </source>
</evidence>
<name>A0A0A9B8F3_ARUDO</name>
<dbReference type="EMBL" id="GBRH01240385">
    <property type="protein sequence ID" value="JAD57510.1"/>
    <property type="molecule type" value="Transcribed_RNA"/>
</dbReference>
<sequence length="33" mass="3516">MILRQSPGRRLNTAGLEKSRVSESSDGEATPDG</sequence>